<feature type="transmembrane region" description="Helical" evidence="6">
    <location>
        <begin position="964"/>
        <end position="983"/>
    </location>
</feature>
<organism evidence="7 8">
    <name type="scientific">Strongyloides stercoralis</name>
    <name type="common">Threadworm</name>
    <dbReference type="NCBI Taxonomy" id="6248"/>
    <lineage>
        <taxon>Eukaryota</taxon>
        <taxon>Metazoa</taxon>
        <taxon>Ecdysozoa</taxon>
        <taxon>Nematoda</taxon>
        <taxon>Chromadorea</taxon>
        <taxon>Rhabditida</taxon>
        <taxon>Tylenchina</taxon>
        <taxon>Panagrolaimomorpha</taxon>
        <taxon>Strongyloidoidea</taxon>
        <taxon>Strongyloididae</taxon>
        <taxon>Strongyloides</taxon>
    </lineage>
</organism>
<dbReference type="PANTHER" id="PTHR16119:SF17">
    <property type="entry name" value="TRANSMEMBRANE PROTEIN 144"/>
    <property type="match status" value="1"/>
</dbReference>
<feature type="transmembrane region" description="Helical" evidence="6">
    <location>
        <begin position="506"/>
        <end position="526"/>
    </location>
</feature>
<dbReference type="AlphaFoldDB" id="A0AAF5DG92"/>
<feature type="transmembrane region" description="Helical" evidence="6">
    <location>
        <begin position="538"/>
        <end position="556"/>
    </location>
</feature>
<sequence>KNIKSRFWNYITILVKCFCTDKRLREKNFITDFIMKRSDKEMSPELSALIENEVDYFLTEHKQDSIRNVEIKVSLFDNLLPKTWGSLLLADGVESQFPLIFNIEDYDELREYLKNKFLFLKDTPIPYNIINKCHISNESKKFCIQRELQKSNSGVYLCFPSIAWITSSSIFYGITSFLFPVIGIPVGCLIAALGTMGVYPYLYNSFKQKSEIHFDNVVIDINEIYKKGAQDYFDSCKSIYNLIGKENFGISNVNLMEKRMTNFKYKDMDKKLESKNVRILRNSSIKLFVQIMIRCQMLLSSLKRKALNTGKLNSKRKSKPISRTFKEKADDFIQSPNGTKFKILIFTGTIISYPLGALIMNGPLIKSTFPWRFNITYEIPKKLKELIDEEYHNLLKKENRCERDAVVTFSINNDESEHDSIAKSCLSIRFGAQIALPFYVQFDNIEEATEYCKKNLKSMKFLNEILTIDWDSEKGQKIIKSMVLSDNAKRFLVRRDMYANNGYQSFANRPICWATFTAFSSFLTFAIHNKSKLCNKTALSFAILYPVVFGISWFFGNQWHLFSRYMQDLRGDYQSYEINSDYLNGGREYYLKMLERNRLLRTMMKDGLSKISAAGDIRKLLTPIIRRYDLSNEISKEKNDLEETLTDVLGLLACAISSLFFGSMFVPIKKYNPGDGVFVQWVMGLTIMFVGVIANFFNNFPPFQPFAMWGGFFWAAGNLTAIPIINIIGVTLGMLIWGTVNCVVGWACGRFGLFDTIPSIPKSPFINYIGLIFVIIGGILFSRIKSSSITRTDSQESFGPVDEVDEESNLLNTGSNITETEVININSTKFKDKIAIILSIFAGLCYGITFLPVVYIQSHPKEYPDAPKDAIAFAFSHYTGIFVTTTVFMIIYCIYKKNKPEINNEIILPSIITGVMWSVAQLFVANDALSQAITFPIISMVPGICAALWGVLYFKEITGKENMLLLALAIGITSFGAILVGISKDF</sequence>
<keyword evidence="7" id="KW-1185">Reference proteome</keyword>
<feature type="transmembrane region" description="Helical" evidence="6">
    <location>
        <begin position="678"/>
        <end position="697"/>
    </location>
</feature>
<evidence type="ECO:0000313" key="7">
    <source>
        <dbReference type="Proteomes" id="UP000035681"/>
    </source>
</evidence>
<feature type="transmembrane region" description="Helical" evidence="6">
    <location>
        <begin position="648"/>
        <end position="666"/>
    </location>
</feature>
<feature type="transmembrane region" description="Helical" evidence="6">
    <location>
        <begin position="154"/>
        <end position="175"/>
    </location>
</feature>
<feature type="transmembrane region" description="Helical" evidence="6">
    <location>
        <begin position="875"/>
        <end position="895"/>
    </location>
</feature>
<feature type="transmembrane region" description="Helical" evidence="6">
    <location>
        <begin position="907"/>
        <end position="926"/>
    </location>
</feature>
<dbReference type="InterPro" id="IPR012435">
    <property type="entry name" value="TMEM144"/>
</dbReference>
<feature type="transmembrane region" description="Helical" evidence="6">
    <location>
        <begin position="709"/>
        <end position="728"/>
    </location>
</feature>
<dbReference type="GO" id="GO:0015144">
    <property type="term" value="F:carbohydrate transmembrane transporter activity"/>
    <property type="evidence" value="ECO:0007669"/>
    <property type="project" value="InterPro"/>
</dbReference>
<dbReference type="Pfam" id="PF07857">
    <property type="entry name" value="TMEM144"/>
    <property type="match status" value="1"/>
</dbReference>
<evidence type="ECO:0000256" key="2">
    <source>
        <dbReference type="ARBA" id="ARBA00005731"/>
    </source>
</evidence>
<name>A0AAF5DG92_STRER</name>
<keyword evidence="5 6" id="KW-0472">Membrane</keyword>
<comment type="subcellular location">
    <subcellularLocation>
        <location evidence="1">Membrane</location>
        <topology evidence="1">Multi-pass membrane protein</topology>
    </subcellularLocation>
</comment>
<dbReference type="PANTHER" id="PTHR16119">
    <property type="entry name" value="TRANSMEMBRANE PROTEIN 144"/>
    <property type="match status" value="1"/>
</dbReference>
<evidence type="ECO:0000256" key="5">
    <source>
        <dbReference type="ARBA" id="ARBA00023136"/>
    </source>
</evidence>
<evidence type="ECO:0000256" key="4">
    <source>
        <dbReference type="ARBA" id="ARBA00022989"/>
    </source>
</evidence>
<dbReference type="Proteomes" id="UP000035681">
    <property type="component" value="Unplaced"/>
</dbReference>
<dbReference type="InterPro" id="IPR010651">
    <property type="entry name" value="Sugar_transport"/>
</dbReference>
<feature type="transmembrane region" description="Helical" evidence="6">
    <location>
        <begin position="765"/>
        <end position="784"/>
    </location>
</feature>
<feature type="transmembrane region" description="Helical" evidence="6">
    <location>
        <begin position="834"/>
        <end position="855"/>
    </location>
</feature>
<feature type="transmembrane region" description="Helical" evidence="6">
    <location>
        <begin position="181"/>
        <end position="202"/>
    </location>
</feature>
<evidence type="ECO:0000256" key="3">
    <source>
        <dbReference type="ARBA" id="ARBA00022692"/>
    </source>
</evidence>
<dbReference type="GO" id="GO:0016020">
    <property type="term" value="C:membrane"/>
    <property type="evidence" value="ECO:0007669"/>
    <property type="project" value="UniProtKB-SubCell"/>
</dbReference>
<keyword evidence="4 6" id="KW-1133">Transmembrane helix</keyword>
<reference evidence="8" key="1">
    <citation type="submission" date="2024-02" db="UniProtKB">
        <authorList>
            <consortium name="WormBaseParasite"/>
        </authorList>
    </citation>
    <scope>IDENTIFICATION</scope>
</reference>
<accession>A0AAF5DG92</accession>
<protein>
    <submittedName>
        <fullName evidence="8">Transmembrane protein 144</fullName>
    </submittedName>
</protein>
<comment type="similarity">
    <text evidence="2">Belongs to the TMEM144 family.</text>
</comment>
<dbReference type="WBParaSite" id="TCONS_00011730.p1">
    <property type="protein sequence ID" value="TCONS_00011730.p1"/>
    <property type="gene ID" value="XLOC_006517"/>
</dbReference>
<feature type="transmembrane region" description="Helical" evidence="6">
    <location>
        <begin position="932"/>
        <end position="952"/>
    </location>
</feature>
<evidence type="ECO:0000256" key="6">
    <source>
        <dbReference type="SAM" id="Phobius"/>
    </source>
</evidence>
<keyword evidence="3 6" id="KW-0812">Transmembrane</keyword>
<evidence type="ECO:0000256" key="1">
    <source>
        <dbReference type="ARBA" id="ARBA00004141"/>
    </source>
</evidence>
<proteinExistence type="inferred from homology"/>
<evidence type="ECO:0000313" key="8">
    <source>
        <dbReference type="WBParaSite" id="TCONS_00011730.p1"/>
    </source>
</evidence>